<name>A0ABQ3E176_9GAMM</name>
<comment type="caution">
    <text evidence="1">The sequence shown here is derived from an EMBL/GenBank/DDBJ whole genome shotgun (WGS) entry which is preliminary data.</text>
</comment>
<reference evidence="2" key="1">
    <citation type="journal article" date="2019" name="Int. J. Syst. Evol. Microbiol.">
        <title>The Global Catalogue of Microorganisms (GCM) 10K type strain sequencing project: providing services to taxonomists for standard genome sequencing and annotation.</title>
        <authorList>
            <consortium name="The Broad Institute Genomics Platform"/>
            <consortium name="The Broad Institute Genome Sequencing Center for Infectious Disease"/>
            <person name="Wu L."/>
            <person name="Ma J."/>
        </authorList>
    </citation>
    <scope>NUCLEOTIDE SEQUENCE [LARGE SCALE GENOMIC DNA]</scope>
    <source>
        <strain evidence="2">KCTC 32998</strain>
    </source>
</reference>
<proteinExistence type="predicted"/>
<evidence type="ECO:0000313" key="2">
    <source>
        <dbReference type="Proteomes" id="UP000646745"/>
    </source>
</evidence>
<accession>A0ABQ3E176</accession>
<evidence type="ECO:0000313" key="1">
    <source>
        <dbReference type="EMBL" id="GHB22431.1"/>
    </source>
</evidence>
<organism evidence="1 2">
    <name type="scientific">Salinicola rhizosphaerae</name>
    <dbReference type="NCBI Taxonomy" id="1443141"/>
    <lineage>
        <taxon>Bacteria</taxon>
        <taxon>Pseudomonadati</taxon>
        <taxon>Pseudomonadota</taxon>
        <taxon>Gammaproteobacteria</taxon>
        <taxon>Oceanospirillales</taxon>
        <taxon>Halomonadaceae</taxon>
        <taxon>Salinicola</taxon>
    </lineage>
</organism>
<keyword evidence="2" id="KW-1185">Reference proteome</keyword>
<dbReference type="EMBL" id="BMZI01000004">
    <property type="protein sequence ID" value="GHB22431.1"/>
    <property type="molecule type" value="Genomic_DNA"/>
</dbReference>
<sequence>MLFASKLAPTEPRFDGLAPTELRFGGLTAEEARFEGPVSAGSEPALVGESSAHEMGGGFGRRELCSLTGW</sequence>
<protein>
    <submittedName>
        <fullName evidence="1">Uncharacterized protein</fullName>
    </submittedName>
</protein>
<gene>
    <name evidence="1" type="ORF">GCM10009038_21730</name>
</gene>
<dbReference type="Proteomes" id="UP000646745">
    <property type="component" value="Unassembled WGS sequence"/>
</dbReference>